<proteinExistence type="predicted"/>
<accession>L1QJY2</accession>
<dbReference type="SMART" id="SM00849">
    <property type="entry name" value="Lactamase_B"/>
    <property type="match status" value="1"/>
</dbReference>
<evidence type="ECO:0000313" key="3">
    <source>
        <dbReference type="Proteomes" id="UP000010420"/>
    </source>
</evidence>
<dbReference type="Pfam" id="PF12706">
    <property type="entry name" value="Lactamase_B_2"/>
    <property type="match status" value="1"/>
</dbReference>
<evidence type="ECO:0000313" key="2">
    <source>
        <dbReference type="EMBL" id="EKY27877.1"/>
    </source>
</evidence>
<sequence>MGEKQMKFCSLYSGSSGNSIFIGSDNAKILIDAGLPGKKIDEALKCIGQNPNEIDGIFITHEHIDHIKGVGVLSRKYDIPIYAPHDTWVAMTNNIGKIKEHNIKIMDRRSTVSIKDIEVKSFIIPHDAASPVGYTINLGNKRASVATDFGTFTKEIEDNIKESDIILIESNYNPQMLDFGPYPYSLKQRIKDVHGHLSNEDCGEAIVKILKSGLGKSIMLGHLSNTNNTPELAELTVRDILTNNNINIGSDVFLSMANRHNPSKIITL</sequence>
<reference evidence="2 3" key="1">
    <citation type="submission" date="2012-05" db="EMBL/GenBank/DDBJ databases">
        <authorList>
            <person name="Weinstock G."/>
            <person name="Sodergren E."/>
            <person name="Lobos E.A."/>
            <person name="Fulton L."/>
            <person name="Fulton R."/>
            <person name="Courtney L."/>
            <person name="Fronick C."/>
            <person name="O'Laughlin M."/>
            <person name="Godfrey J."/>
            <person name="Wilson R.M."/>
            <person name="Miner T."/>
            <person name="Farmer C."/>
            <person name="Delehaunty K."/>
            <person name="Cordes M."/>
            <person name="Minx P."/>
            <person name="Tomlinson C."/>
            <person name="Chen J."/>
            <person name="Wollam A."/>
            <person name="Pepin K.H."/>
            <person name="Bhonagiri V."/>
            <person name="Zhang X."/>
            <person name="Suruliraj S."/>
            <person name="Warren W."/>
            <person name="Mitreva M."/>
            <person name="Mardis E.R."/>
            <person name="Wilson R.K."/>
        </authorList>
    </citation>
    <scope>NUCLEOTIDE SEQUENCE [LARGE SCALE GENOMIC DNA]</scope>
    <source>
        <strain evidence="2 3">DSM 1785</strain>
    </source>
</reference>
<protein>
    <submittedName>
        <fullName evidence="2">Metallo-beta-lactamase domain protein</fullName>
    </submittedName>
</protein>
<dbReference type="SUPFAM" id="SSF56281">
    <property type="entry name" value="Metallo-hydrolase/oxidoreductase"/>
    <property type="match status" value="1"/>
</dbReference>
<comment type="caution">
    <text evidence="2">The sequence shown here is derived from an EMBL/GenBank/DDBJ whole genome shotgun (WGS) entry which is preliminary data.</text>
</comment>
<dbReference type="HOGENOM" id="CLU_073253_0_0_9"/>
<dbReference type="EMBL" id="AMEZ01000029">
    <property type="protein sequence ID" value="EKY27877.1"/>
    <property type="molecule type" value="Genomic_DNA"/>
</dbReference>
<dbReference type="eggNOG" id="COG1235">
    <property type="taxonomic scope" value="Bacteria"/>
</dbReference>
<dbReference type="STRING" id="545697.HMPREF0216_01122"/>
<evidence type="ECO:0000259" key="1">
    <source>
        <dbReference type="SMART" id="SM00849"/>
    </source>
</evidence>
<dbReference type="Gene3D" id="3.60.15.10">
    <property type="entry name" value="Ribonuclease Z/Hydroxyacylglutathione hydrolase-like"/>
    <property type="match status" value="1"/>
</dbReference>
<dbReference type="AlphaFoldDB" id="L1QJY2"/>
<feature type="domain" description="Metallo-beta-lactamase" evidence="1">
    <location>
        <begin position="16"/>
        <end position="196"/>
    </location>
</feature>
<dbReference type="Proteomes" id="UP000010420">
    <property type="component" value="Unassembled WGS sequence"/>
</dbReference>
<dbReference type="PANTHER" id="PTHR47619">
    <property type="entry name" value="METALLO-HYDROLASE YYCJ-RELATED"/>
    <property type="match status" value="1"/>
</dbReference>
<dbReference type="InterPro" id="IPR001279">
    <property type="entry name" value="Metallo-B-lactamas"/>
</dbReference>
<dbReference type="InterPro" id="IPR036866">
    <property type="entry name" value="RibonucZ/Hydroxyglut_hydro"/>
</dbReference>
<dbReference type="PATRIC" id="fig|545697.3.peg.1103"/>
<dbReference type="PANTHER" id="PTHR47619:SF1">
    <property type="entry name" value="EXODEOXYRIBONUCLEASE WALJ"/>
    <property type="match status" value="1"/>
</dbReference>
<name>L1QJY2_9CLOT</name>
<dbReference type="InterPro" id="IPR052533">
    <property type="entry name" value="WalJ/YycJ-like"/>
</dbReference>
<gene>
    <name evidence="2" type="ORF">HMPREF0216_01122</name>
</gene>
<keyword evidence="3" id="KW-1185">Reference proteome</keyword>
<organism evidence="2 3">
    <name type="scientific">Clostridium celatum DSM 1785</name>
    <dbReference type="NCBI Taxonomy" id="545697"/>
    <lineage>
        <taxon>Bacteria</taxon>
        <taxon>Bacillati</taxon>
        <taxon>Bacillota</taxon>
        <taxon>Clostridia</taxon>
        <taxon>Eubacteriales</taxon>
        <taxon>Clostridiaceae</taxon>
        <taxon>Clostridium</taxon>
    </lineage>
</organism>